<evidence type="ECO:0000313" key="8">
    <source>
        <dbReference type="EMBL" id="MDN4492589.1"/>
    </source>
</evidence>
<dbReference type="InterPro" id="IPR032816">
    <property type="entry name" value="VTT_dom"/>
</dbReference>
<keyword evidence="3 6" id="KW-0812">Transmembrane</keyword>
<evidence type="ECO:0000256" key="4">
    <source>
        <dbReference type="ARBA" id="ARBA00022989"/>
    </source>
</evidence>
<evidence type="ECO:0000256" key="6">
    <source>
        <dbReference type="RuleBase" id="RU366058"/>
    </source>
</evidence>
<organism evidence="8 9">
    <name type="scientific">Ureibacillus aquaedulcis</name>
    <dbReference type="NCBI Taxonomy" id="3058421"/>
    <lineage>
        <taxon>Bacteria</taxon>
        <taxon>Bacillati</taxon>
        <taxon>Bacillota</taxon>
        <taxon>Bacilli</taxon>
        <taxon>Bacillales</taxon>
        <taxon>Caryophanaceae</taxon>
        <taxon>Ureibacillus</taxon>
    </lineage>
</organism>
<dbReference type="PANTHER" id="PTHR12677:SF55">
    <property type="entry name" value="UNDECAPRENYL PHOSPHATE TRANSPORTER SAOUHSC_00901-RELATED"/>
    <property type="match status" value="1"/>
</dbReference>
<feature type="transmembrane region" description="Helical" evidence="6">
    <location>
        <begin position="51"/>
        <end position="70"/>
    </location>
</feature>
<evidence type="ECO:0000313" key="9">
    <source>
        <dbReference type="Proteomes" id="UP001172743"/>
    </source>
</evidence>
<comment type="similarity">
    <text evidence="6">Belongs to the TVP38/TMEM64 family.</text>
</comment>
<keyword evidence="2 6" id="KW-1003">Cell membrane</keyword>
<evidence type="ECO:0000256" key="2">
    <source>
        <dbReference type="ARBA" id="ARBA00022475"/>
    </source>
</evidence>
<evidence type="ECO:0000256" key="3">
    <source>
        <dbReference type="ARBA" id="ARBA00022692"/>
    </source>
</evidence>
<dbReference type="Pfam" id="PF09335">
    <property type="entry name" value="VTT_dom"/>
    <property type="match status" value="1"/>
</dbReference>
<comment type="caution">
    <text evidence="8">The sequence shown here is derived from an EMBL/GenBank/DDBJ whole genome shotgun (WGS) entry which is preliminary data.</text>
</comment>
<keyword evidence="5 6" id="KW-0472">Membrane</keyword>
<dbReference type="InterPro" id="IPR015414">
    <property type="entry name" value="TMEM64"/>
</dbReference>
<comment type="caution">
    <text evidence="6">Lacks conserved residue(s) required for the propagation of feature annotation.</text>
</comment>
<keyword evidence="4 6" id="KW-1133">Transmembrane helix</keyword>
<evidence type="ECO:0000259" key="7">
    <source>
        <dbReference type="Pfam" id="PF09335"/>
    </source>
</evidence>
<name>A0ABT8GMK8_9BACL</name>
<feature type="domain" description="VTT" evidence="7">
    <location>
        <begin position="33"/>
        <end position="151"/>
    </location>
</feature>
<proteinExistence type="inferred from homology"/>
<dbReference type="PANTHER" id="PTHR12677">
    <property type="entry name" value="GOLGI APPARATUS MEMBRANE PROTEIN TVP38-RELATED"/>
    <property type="match status" value="1"/>
</dbReference>
<reference evidence="8" key="1">
    <citation type="submission" date="2023-07" db="EMBL/GenBank/DDBJ databases">
        <title>Ureibacillus sp. isolated from freshwater well.</title>
        <authorList>
            <person name="Kirdat K."/>
            <person name="Bhatt A."/>
            <person name="Teware R."/>
            <person name="Bhavsar Y."/>
            <person name="Yadav A."/>
        </authorList>
    </citation>
    <scope>NUCLEOTIDE SEQUENCE</scope>
    <source>
        <strain evidence="8">BA0131</strain>
    </source>
</reference>
<evidence type="ECO:0000256" key="5">
    <source>
        <dbReference type="ARBA" id="ARBA00023136"/>
    </source>
</evidence>
<accession>A0ABT8GMK8</accession>
<gene>
    <name evidence="8" type="ORF">QYB95_03470</name>
</gene>
<dbReference type="Proteomes" id="UP001172743">
    <property type="component" value="Unassembled WGS sequence"/>
</dbReference>
<comment type="subcellular location">
    <subcellularLocation>
        <location evidence="1 6">Cell membrane</location>
        <topology evidence="1 6">Multi-pass membrane protein</topology>
    </subcellularLocation>
</comment>
<feature type="transmembrane region" description="Helical" evidence="6">
    <location>
        <begin position="12"/>
        <end position="45"/>
    </location>
</feature>
<dbReference type="RefSeq" id="WP_301136707.1">
    <property type="nucleotide sequence ID" value="NZ_JAUHTQ010000002.1"/>
</dbReference>
<protein>
    <recommendedName>
        <fullName evidence="6">TVP38/TMEM64 family membrane protein</fullName>
    </recommendedName>
</protein>
<keyword evidence="9" id="KW-1185">Reference proteome</keyword>
<evidence type="ECO:0000256" key="1">
    <source>
        <dbReference type="ARBA" id="ARBA00004651"/>
    </source>
</evidence>
<dbReference type="EMBL" id="JAUHTQ010000002">
    <property type="protein sequence ID" value="MDN4492589.1"/>
    <property type="molecule type" value="Genomic_DNA"/>
</dbReference>
<feature type="transmembrane region" description="Helical" evidence="6">
    <location>
        <begin position="99"/>
        <end position="119"/>
    </location>
</feature>
<feature type="transmembrane region" description="Helical" evidence="6">
    <location>
        <begin position="158"/>
        <end position="176"/>
    </location>
</feature>
<sequence length="183" mass="20821">MEETLLQLFEQVGPFALFLSLLINIVISIFGVIPSIFITAANVLFFGYTNGLLVSILGEALGAIASFILYRKWINKFKSKKMFQHPKIKKLEQTEGMEAFWLILFFRFLPLIPSGVVTLGSSLSKVSLRTFTIASTLGKVPSLIIEASAIYGLMYLETNWKIIISILFIFIFIWKIRKQKQYP</sequence>